<comment type="caution">
    <text evidence="2">The sequence shown here is derived from an EMBL/GenBank/DDBJ whole genome shotgun (WGS) entry which is preliminary data.</text>
</comment>
<dbReference type="Pfam" id="PF06283">
    <property type="entry name" value="ThuA"/>
    <property type="match status" value="1"/>
</dbReference>
<dbReference type="EMBL" id="QAPG01000039">
    <property type="protein sequence ID" value="TDZ35587.1"/>
    <property type="molecule type" value="Genomic_DNA"/>
</dbReference>
<accession>A0A4R8QA89</accession>
<evidence type="ECO:0000259" key="1">
    <source>
        <dbReference type="Pfam" id="PF06283"/>
    </source>
</evidence>
<organism evidence="2 3">
    <name type="scientific">Colletotrichum spinosum</name>
    <dbReference type="NCBI Taxonomy" id="1347390"/>
    <lineage>
        <taxon>Eukaryota</taxon>
        <taxon>Fungi</taxon>
        <taxon>Dikarya</taxon>
        <taxon>Ascomycota</taxon>
        <taxon>Pezizomycotina</taxon>
        <taxon>Sordariomycetes</taxon>
        <taxon>Hypocreomycetidae</taxon>
        <taxon>Glomerellales</taxon>
        <taxon>Glomerellaceae</taxon>
        <taxon>Colletotrichum</taxon>
        <taxon>Colletotrichum orbiculare species complex</taxon>
    </lineage>
</organism>
<dbReference type="AlphaFoldDB" id="A0A4R8QA89"/>
<dbReference type="Proteomes" id="UP000295083">
    <property type="component" value="Unassembled WGS sequence"/>
</dbReference>
<proteinExistence type="predicted"/>
<sequence length="233" mass="25680">MATPAAQPFKVLVFSRTTGYRHDSIPASIAAVRKLGTTTGLFEIEATENADEAITHESLSRFKTIVFLHNTGADLLDDSQMSALQGYLRSGGGFVGVHAAASGMKGDDWYGRLVGAHFDSHPEPEEGSLVVEDPEHYIMSAGDCICRKWMDEWYNFTSHPRHNGNLHILVRGDPSTFAGGEMGDDHPLTWCQEFDGGRSFYTAMGHFDEAYEDDWFLGMLLRGIAWTARAEGA</sequence>
<feature type="domain" description="ThuA-like" evidence="1">
    <location>
        <begin position="10"/>
        <end position="227"/>
    </location>
</feature>
<evidence type="ECO:0000313" key="3">
    <source>
        <dbReference type="Proteomes" id="UP000295083"/>
    </source>
</evidence>
<dbReference type="PANTHER" id="PTHR40469">
    <property type="entry name" value="SECRETED GLYCOSYL HYDROLASE"/>
    <property type="match status" value="1"/>
</dbReference>
<dbReference type="InterPro" id="IPR029010">
    <property type="entry name" value="ThuA-like"/>
</dbReference>
<dbReference type="InterPro" id="IPR029062">
    <property type="entry name" value="Class_I_gatase-like"/>
</dbReference>
<evidence type="ECO:0000313" key="2">
    <source>
        <dbReference type="EMBL" id="TDZ35587.1"/>
    </source>
</evidence>
<protein>
    <recommendedName>
        <fullName evidence="1">ThuA-like domain-containing protein</fullName>
    </recommendedName>
</protein>
<keyword evidence="3" id="KW-1185">Reference proteome</keyword>
<dbReference type="Gene3D" id="3.40.50.880">
    <property type="match status" value="1"/>
</dbReference>
<dbReference type="SUPFAM" id="SSF52317">
    <property type="entry name" value="Class I glutamine amidotransferase-like"/>
    <property type="match status" value="1"/>
</dbReference>
<dbReference type="PANTHER" id="PTHR40469:SF2">
    <property type="entry name" value="GALACTOSE-BINDING DOMAIN-LIKE SUPERFAMILY PROTEIN"/>
    <property type="match status" value="1"/>
</dbReference>
<gene>
    <name evidence="2" type="ORF">C8035_v009760</name>
</gene>
<name>A0A4R8QA89_9PEZI</name>
<reference evidence="2 3" key="1">
    <citation type="submission" date="2018-11" db="EMBL/GenBank/DDBJ databases">
        <title>Genome sequence and assembly of Colletotrichum spinosum.</title>
        <authorList>
            <person name="Gan P."/>
            <person name="Shirasu K."/>
        </authorList>
    </citation>
    <scope>NUCLEOTIDE SEQUENCE [LARGE SCALE GENOMIC DNA]</scope>
    <source>
        <strain evidence="2 3">CBS 515.97</strain>
    </source>
</reference>